<feature type="non-terminal residue" evidence="5">
    <location>
        <position position="214"/>
    </location>
</feature>
<dbReference type="NCBIfam" id="TIGR03302">
    <property type="entry name" value="OM_YfiO"/>
    <property type="match status" value="1"/>
</dbReference>
<dbReference type="AlphaFoldDB" id="T0XW85"/>
<evidence type="ECO:0000259" key="4">
    <source>
        <dbReference type="Pfam" id="PF13525"/>
    </source>
</evidence>
<evidence type="ECO:0000256" key="1">
    <source>
        <dbReference type="ARBA" id="ARBA00022729"/>
    </source>
</evidence>
<organism evidence="5">
    <name type="scientific">mine drainage metagenome</name>
    <dbReference type="NCBI Taxonomy" id="410659"/>
    <lineage>
        <taxon>unclassified sequences</taxon>
        <taxon>metagenomes</taxon>
        <taxon>ecological metagenomes</taxon>
    </lineage>
</organism>
<comment type="caution">
    <text evidence="5">The sequence shown here is derived from an EMBL/GenBank/DDBJ whole genome shotgun (WGS) entry which is preliminary data.</text>
</comment>
<dbReference type="Gene3D" id="1.25.40.10">
    <property type="entry name" value="Tetratricopeptide repeat domain"/>
    <property type="match status" value="1"/>
</dbReference>
<evidence type="ECO:0000256" key="3">
    <source>
        <dbReference type="ARBA" id="ARBA00023237"/>
    </source>
</evidence>
<dbReference type="InterPro" id="IPR017689">
    <property type="entry name" value="BamD"/>
</dbReference>
<evidence type="ECO:0000256" key="2">
    <source>
        <dbReference type="ARBA" id="ARBA00023136"/>
    </source>
</evidence>
<dbReference type="InterPro" id="IPR011990">
    <property type="entry name" value="TPR-like_helical_dom_sf"/>
</dbReference>
<accession>T0XW85</accession>
<reference evidence="5" key="1">
    <citation type="submission" date="2013-08" db="EMBL/GenBank/DDBJ databases">
        <authorList>
            <person name="Mendez C."/>
            <person name="Richter M."/>
            <person name="Ferrer M."/>
            <person name="Sanchez J."/>
        </authorList>
    </citation>
    <scope>NUCLEOTIDE SEQUENCE</scope>
</reference>
<keyword evidence="2" id="KW-0472">Membrane</keyword>
<protein>
    <submittedName>
        <fullName evidence="5">Outer membrane assembly lipoprotein YfiO</fullName>
    </submittedName>
</protein>
<dbReference type="Pfam" id="PF13525">
    <property type="entry name" value="YfiO"/>
    <property type="match status" value="1"/>
</dbReference>
<gene>
    <name evidence="5" type="ORF">B2A_15398</name>
</gene>
<keyword evidence="1" id="KW-0732">Signal</keyword>
<feature type="domain" description="Outer membrane lipoprotein BamD-like" evidence="4">
    <location>
        <begin position="31"/>
        <end position="214"/>
    </location>
</feature>
<dbReference type="EMBL" id="AUZZ01011211">
    <property type="protein sequence ID" value="EQD27041.1"/>
    <property type="molecule type" value="Genomic_DNA"/>
</dbReference>
<dbReference type="InterPro" id="IPR039565">
    <property type="entry name" value="BamD-like"/>
</dbReference>
<proteinExistence type="predicted"/>
<keyword evidence="3" id="KW-0998">Cell outer membrane</keyword>
<sequence length="214" mass="23695">MNRPLVSLAALVSSVAVLTGCAGTPPHYAAIPASTLYAHARSALMAANYRVAEGEFRALKADHPFSHYAREAALYLIYTHFMAGQDHQAADAAHRFIRANPRSAEVPYAYFMIGVAQSRNQLGFFDRLFAVNPDRRRVATIGSRSTPSRTPDAFPDLALCRLCTWRDDTHPELIANHELYVARYYLDKRAYVASANRAAAIVQEMPQTIAARKA</sequence>
<keyword evidence="5" id="KW-0449">Lipoprotein</keyword>
<reference evidence="5" key="2">
    <citation type="journal article" date="2014" name="ISME J.">
        <title>Microbial stratification in low pH oxic and suboxic macroscopic growths along an acid mine drainage.</title>
        <authorList>
            <person name="Mendez-Garcia C."/>
            <person name="Mesa V."/>
            <person name="Sprenger R.R."/>
            <person name="Richter M."/>
            <person name="Diez M.S."/>
            <person name="Solano J."/>
            <person name="Bargiela R."/>
            <person name="Golyshina O.V."/>
            <person name="Manteca A."/>
            <person name="Ramos J.L."/>
            <person name="Gallego J.R."/>
            <person name="Llorente I."/>
            <person name="Martins Dos Santos V.A."/>
            <person name="Jensen O.N."/>
            <person name="Pelaez A.I."/>
            <person name="Sanchez J."/>
            <person name="Ferrer M."/>
        </authorList>
    </citation>
    <scope>NUCLEOTIDE SEQUENCE</scope>
</reference>
<dbReference type="PROSITE" id="PS51257">
    <property type="entry name" value="PROKAR_LIPOPROTEIN"/>
    <property type="match status" value="1"/>
</dbReference>
<evidence type="ECO:0000313" key="5">
    <source>
        <dbReference type="EMBL" id="EQD27041.1"/>
    </source>
</evidence>
<name>T0XW85_9ZZZZ</name>